<dbReference type="Proteomes" id="UP000012099">
    <property type="component" value="Unassembled WGS sequence"/>
</dbReference>
<evidence type="ECO:0000313" key="2">
    <source>
        <dbReference type="Proteomes" id="UP000012099"/>
    </source>
</evidence>
<dbReference type="EMBL" id="AHMH02000031">
    <property type="protein sequence ID" value="EMN01968.1"/>
    <property type="molecule type" value="Genomic_DNA"/>
</dbReference>
<organism evidence="1 2">
    <name type="scientific">Leptospira noguchii str. 2007001578</name>
    <dbReference type="NCBI Taxonomy" id="1049974"/>
    <lineage>
        <taxon>Bacteria</taxon>
        <taxon>Pseudomonadati</taxon>
        <taxon>Spirochaetota</taxon>
        <taxon>Spirochaetia</taxon>
        <taxon>Leptospirales</taxon>
        <taxon>Leptospiraceae</taxon>
        <taxon>Leptospira</taxon>
    </lineage>
</organism>
<name>A0ABP2TCC3_9LEPT</name>
<proteinExistence type="predicted"/>
<keyword evidence="2" id="KW-1185">Reference proteome</keyword>
<sequence>MELIVLFLKNNLPLNFRKIVSSFNDPVTFAGFLSYHFFTNLYIINI</sequence>
<evidence type="ECO:0000313" key="1">
    <source>
        <dbReference type="EMBL" id="EMN01968.1"/>
    </source>
</evidence>
<gene>
    <name evidence="1" type="ORF">LEP1GSC035_4234</name>
</gene>
<accession>A0ABP2TCC3</accession>
<protein>
    <submittedName>
        <fullName evidence="1">Uncharacterized protein</fullName>
    </submittedName>
</protein>
<reference evidence="1 2" key="1">
    <citation type="submission" date="2013-01" db="EMBL/GenBank/DDBJ databases">
        <authorList>
            <person name="Harkins D.M."/>
            <person name="Durkin A.S."/>
            <person name="Brinkac L.M."/>
            <person name="Haft D.H."/>
            <person name="Selengut J.D."/>
            <person name="Sanka R."/>
            <person name="DePew J."/>
            <person name="Purushe J."/>
            <person name="Whelen A.C."/>
            <person name="Vinetz J.M."/>
            <person name="Sutton G.G."/>
            <person name="Nierman W.C."/>
            <person name="Fouts D.E."/>
        </authorList>
    </citation>
    <scope>NUCLEOTIDE SEQUENCE [LARGE SCALE GENOMIC DNA]</scope>
    <source>
        <strain evidence="1 2">2007001578</strain>
    </source>
</reference>
<comment type="caution">
    <text evidence="1">The sequence shown here is derived from an EMBL/GenBank/DDBJ whole genome shotgun (WGS) entry which is preliminary data.</text>
</comment>